<dbReference type="STRING" id="283909.R7USB5"/>
<evidence type="ECO:0000256" key="1">
    <source>
        <dbReference type="ARBA" id="ARBA00004236"/>
    </source>
</evidence>
<evidence type="ECO:0000313" key="11">
    <source>
        <dbReference type="EMBL" id="ELU06817.1"/>
    </source>
</evidence>
<keyword evidence="8" id="KW-0472">Membrane</keyword>
<dbReference type="Gene3D" id="2.30.30.40">
    <property type="entry name" value="SH3 Domains"/>
    <property type="match status" value="1"/>
</dbReference>
<dbReference type="HOGENOM" id="CLU_159020_0_0_1"/>
<evidence type="ECO:0000256" key="6">
    <source>
        <dbReference type="ARBA" id="ARBA00022737"/>
    </source>
</evidence>
<dbReference type="Pfam" id="PF26085">
    <property type="entry name" value="SH3_20"/>
    <property type="match status" value="1"/>
</dbReference>
<keyword evidence="4" id="KW-1003">Cell membrane</keyword>
<dbReference type="InterPro" id="IPR036028">
    <property type="entry name" value="SH3-like_dom_sf"/>
</dbReference>
<dbReference type="OMA" id="AENRQGY"/>
<dbReference type="Proteomes" id="UP000014760">
    <property type="component" value="Unassembled WGS sequence"/>
</dbReference>
<dbReference type="InterPro" id="IPR039688">
    <property type="entry name" value="STAC1/2/3"/>
</dbReference>
<evidence type="ECO:0000256" key="5">
    <source>
        <dbReference type="ARBA" id="ARBA00022490"/>
    </source>
</evidence>
<dbReference type="GO" id="GO:0008270">
    <property type="term" value="F:zinc ion binding"/>
    <property type="evidence" value="ECO:0007669"/>
    <property type="project" value="UniProtKB-KW"/>
</dbReference>
<dbReference type="AlphaFoldDB" id="R7USB5"/>
<dbReference type="GO" id="GO:0003009">
    <property type="term" value="P:skeletal muscle contraction"/>
    <property type="evidence" value="ECO:0007669"/>
    <property type="project" value="TreeGrafter"/>
</dbReference>
<dbReference type="GO" id="GO:1903078">
    <property type="term" value="P:positive regulation of protein localization to plasma membrane"/>
    <property type="evidence" value="ECO:0007669"/>
    <property type="project" value="TreeGrafter"/>
</dbReference>
<name>R7USB5_CAPTE</name>
<evidence type="ECO:0000256" key="3">
    <source>
        <dbReference type="ARBA" id="ARBA00022443"/>
    </source>
</evidence>
<keyword evidence="3 9" id="KW-0728">SH3 domain</keyword>
<dbReference type="EMBL" id="KB300390">
    <property type="protein sequence ID" value="ELU06817.1"/>
    <property type="molecule type" value="Genomic_DNA"/>
</dbReference>
<comment type="subcellular location">
    <subcellularLocation>
        <location evidence="1">Cell membrane</location>
    </subcellularLocation>
    <subcellularLocation>
        <location evidence="2">Cytoplasm</location>
    </subcellularLocation>
</comment>
<keyword evidence="7" id="KW-0862">Zinc</keyword>
<reference evidence="13" key="1">
    <citation type="submission" date="2012-12" db="EMBL/GenBank/DDBJ databases">
        <authorList>
            <person name="Hellsten U."/>
            <person name="Grimwood J."/>
            <person name="Chapman J.A."/>
            <person name="Shapiro H."/>
            <person name="Aerts A."/>
            <person name="Otillar R.P."/>
            <person name="Terry A.Y."/>
            <person name="Boore J.L."/>
            <person name="Simakov O."/>
            <person name="Marletaz F."/>
            <person name="Cho S.-J."/>
            <person name="Edsinger-Gonzales E."/>
            <person name="Havlak P."/>
            <person name="Kuo D.-H."/>
            <person name="Larsson T."/>
            <person name="Lv J."/>
            <person name="Arendt D."/>
            <person name="Savage R."/>
            <person name="Osoegawa K."/>
            <person name="de Jong P."/>
            <person name="Lindberg D.R."/>
            <person name="Seaver E.C."/>
            <person name="Weisblat D.A."/>
            <person name="Putnam N.H."/>
            <person name="Grigoriev I.V."/>
            <person name="Rokhsar D.S."/>
        </authorList>
    </citation>
    <scope>NUCLEOTIDE SEQUENCE</scope>
    <source>
        <strain evidence="13">I ESC-2004</strain>
    </source>
</reference>
<dbReference type="GO" id="GO:0005886">
    <property type="term" value="C:plasma membrane"/>
    <property type="evidence" value="ECO:0007669"/>
    <property type="project" value="UniProtKB-SubCell"/>
</dbReference>
<sequence>VTAFDQSDEDWWKGKRLGQVGYFPASYVRKVNPGETPYKVLTSVEIQHAHDGSTVRLLKDQIVVKISEPDEDQMLIIRTAEDVELPCPMKYVAEV</sequence>
<keyword evidence="5" id="KW-0963">Cytoplasm</keyword>
<proteinExistence type="predicted"/>
<dbReference type="Pfam" id="PF07653">
    <property type="entry name" value="SH3_2"/>
    <property type="match status" value="1"/>
</dbReference>
<feature type="non-terminal residue" evidence="11">
    <location>
        <position position="1"/>
    </location>
</feature>
<evidence type="ECO:0000256" key="8">
    <source>
        <dbReference type="ARBA" id="ARBA00023136"/>
    </source>
</evidence>
<gene>
    <name evidence="11" type="ORF">CAPTEDRAFT_29538</name>
</gene>
<dbReference type="PANTHER" id="PTHR15135">
    <property type="entry name" value="STAC"/>
    <property type="match status" value="1"/>
</dbReference>
<keyword evidence="7" id="KW-0863">Zinc-finger</keyword>
<protein>
    <recommendedName>
        <fullName evidence="10">SH3 domain-containing protein</fullName>
    </recommendedName>
</protein>
<feature type="non-terminal residue" evidence="11">
    <location>
        <position position="95"/>
    </location>
</feature>
<evidence type="ECO:0000256" key="9">
    <source>
        <dbReference type="PROSITE-ProRule" id="PRU00192"/>
    </source>
</evidence>
<keyword evidence="13" id="KW-1185">Reference proteome</keyword>
<feature type="domain" description="SH3" evidence="10">
    <location>
        <begin position="1"/>
        <end position="33"/>
    </location>
</feature>
<dbReference type="PROSITE" id="PS50002">
    <property type="entry name" value="SH3"/>
    <property type="match status" value="1"/>
</dbReference>
<organism evidence="11">
    <name type="scientific">Capitella teleta</name>
    <name type="common">Polychaete worm</name>
    <dbReference type="NCBI Taxonomy" id="283909"/>
    <lineage>
        <taxon>Eukaryota</taxon>
        <taxon>Metazoa</taxon>
        <taxon>Spiralia</taxon>
        <taxon>Lophotrochozoa</taxon>
        <taxon>Annelida</taxon>
        <taxon>Polychaeta</taxon>
        <taxon>Sedentaria</taxon>
        <taxon>Scolecida</taxon>
        <taxon>Capitellidae</taxon>
        <taxon>Capitella</taxon>
    </lineage>
</organism>
<dbReference type="EnsemblMetazoa" id="CapteT29538">
    <property type="protein sequence ID" value="CapteP29538"/>
    <property type="gene ID" value="CapteG29538"/>
</dbReference>
<reference evidence="12" key="3">
    <citation type="submission" date="2015-06" db="UniProtKB">
        <authorList>
            <consortium name="EnsemblMetazoa"/>
        </authorList>
    </citation>
    <scope>IDENTIFICATION</scope>
</reference>
<evidence type="ECO:0000313" key="12">
    <source>
        <dbReference type="EnsemblMetazoa" id="CapteP29538"/>
    </source>
</evidence>
<dbReference type="InterPro" id="IPR059031">
    <property type="entry name" value="SH3_20"/>
</dbReference>
<evidence type="ECO:0000256" key="7">
    <source>
        <dbReference type="ARBA" id="ARBA00022771"/>
    </source>
</evidence>
<reference evidence="11 13" key="2">
    <citation type="journal article" date="2013" name="Nature">
        <title>Insights into bilaterian evolution from three spiralian genomes.</title>
        <authorList>
            <person name="Simakov O."/>
            <person name="Marletaz F."/>
            <person name="Cho S.J."/>
            <person name="Edsinger-Gonzales E."/>
            <person name="Havlak P."/>
            <person name="Hellsten U."/>
            <person name="Kuo D.H."/>
            <person name="Larsson T."/>
            <person name="Lv J."/>
            <person name="Arendt D."/>
            <person name="Savage R."/>
            <person name="Osoegawa K."/>
            <person name="de Jong P."/>
            <person name="Grimwood J."/>
            <person name="Chapman J.A."/>
            <person name="Shapiro H."/>
            <person name="Aerts A."/>
            <person name="Otillar R.P."/>
            <person name="Terry A.Y."/>
            <person name="Boore J.L."/>
            <person name="Grigoriev I.V."/>
            <person name="Lindberg D.R."/>
            <person name="Seaver E.C."/>
            <person name="Weisblat D.A."/>
            <person name="Putnam N.H."/>
            <person name="Rokhsar D.S."/>
        </authorList>
    </citation>
    <scope>NUCLEOTIDE SEQUENCE</scope>
    <source>
        <strain evidence="11 13">I ESC-2004</strain>
    </source>
</reference>
<dbReference type="OrthoDB" id="6250593at2759"/>
<dbReference type="EMBL" id="AMQN01007314">
    <property type="status" value="NOT_ANNOTATED_CDS"/>
    <property type="molecule type" value="Genomic_DNA"/>
</dbReference>
<keyword evidence="6" id="KW-0677">Repeat</keyword>
<dbReference type="GO" id="GO:0005737">
    <property type="term" value="C:cytoplasm"/>
    <property type="evidence" value="ECO:0007669"/>
    <property type="project" value="UniProtKB-SubCell"/>
</dbReference>
<accession>R7USB5</accession>
<dbReference type="PANTHER" id="PTHR15135:SF7">
    <property type="entry name" value="STAC-LIKE, ISOFORM J"/>
    <property type="match status" value="1"/>
</dbReference>
<evidence type="ECO:0000256" key="2">
    <source>
        <dbReference type="ARBA" id="ARBA00004496"/>
    </source>
</evidence>
<evidence type="ECO:0000259" key="10">
    <source>
        <dbReference type="PROSITE" id="PS50002"/>
    </source>
</evidence>
<dbReference type="SUPFAM" id="SSF50044">
    <property type="entry name" value="SH3-domain"/>
    <property type="match status" value="1"/>
</dbReference>
<evidence type="ECO:0000256" key="4">
    <source>
        <dbReference type="ARBA" id="ARBA00022475"/>
    </source>
</evidence>
<evidence type="ECO:0000313" key="13">
    <source>
        <dbReference type="Proteomes" id="UP000014760"/>
    </source>
</evidence>
<keyword evidence="7" id="KW-0479">Metal-binding</keyword>
<dbReference type="InterPro" id="IPR001452">
    <property type="entry name" value="SH3_domain"/>
</dbReference>